<reference evidence="8" key="2">
    <citation type="submission" date="2021-01" db="EMBL/GenBank/DDBJ databases">
        <authorList>
            <person name="Schikora-Tamarit M.A."/>
        </authorList>
    </citation>
    <scope>NUCLEOTIDE SEQUENCE</scope>
    <source>
        <strain evidence="8">CBS2887</strain>
    </source>
</reference>
<evidence type="ECO:0000259" key="7">
    <source>
        <dbReference type="SMART" id="SM00014"/>
    </source>
</evidence>
<dbReference type="PANTHER" id="PTHR10165">
    <property type="entry name" value="LIPID PHOSPHATE PHOSPHATASE"/>
    <property type="match status" value="1"/>
</dbReference>
<dbReference type="SMART" id="SM00014">
    <property type="entry name" value="acidPPc"/>
    <property type="match status" value="1"/>
</dbReference>
<feature type="transmembrane region" description="Helical" evidence="6">
    <location>
        <begin position="72"/>
        <end position="93"/>
    </location>
</feature>
<keyword evidence="5 6" id="KW-0472">Membrane</keyword>
<dbReference type="InterPro" id="IPR036938">
    <property type="entry name" value="PAP2/HPO_sf"/>
</dbReference>
<dbReference type="InterPro" id="IPR000326">
    <property type="entry name" value="PAP2/HPO"/>
</dbReference>
<dbReference type="Pfam" id="PF01569">
    <property type="entry name" value="PAP2"/>
    <property type="match status" value="1"/>
</dbReference>
<evidence type="ECO:0000256" key="1">
    <source>
        <dbReference type="ARBA" id="ARBA00004141"/>
    </source>
</evidence>
<organism evidence="8 9">
    <name type="scientific">Wickerhamomyces pijperi</name>
    <name type="common">Yeast</name>
    <name type="synonym">Pichia pijperi</name>
    <dbReference type="NCBI Taxonomy" id="599730"/>
    <lineage>
        <taxon>Eukaryota</taxon>
        <taxon>Fungi</taxon>
        <taxon>Dikarya</taxon>
        <taxon>Ascomycota</taxon>
        <taxon>Saccharomycotina</taxon>
        <taxon>Saccharomycetes</taxon>
        <taxon>Phaffomycetales</taxon>
        <taxon>Wickerhamomycetaceae</taxon>
        <taxon>Wickerhamomyces</taxon>
    </lineage>
</organism>
<comment type="caution">
    <text evidence="8">The sequence shown here is derived from an EMBL/GenBank/DDBJ whole genome shotgun (WGS) entry which is preliminary data.</text>
</comment>
<dbReference type="EMBL" id="JAEUBG010001046">
    <property type="protein sequence ID" value="KAH3686995.1"/>
    <property type="molecule type" value="Genomic_DNA"/>
</dbReference>
<dbReference type="Proteomes" id="UP000774326">
    <property type="component" value="Unassembled WGS sequence"/>
</dbReference>
<dbReference type="CDD" id="cd03390">
    <property type="entry name" value="PAP2_containing_1_like"/>
    <property type="match status" value="1"/>
</dbReference>
<dbReference type="Gene3D" id="1.20.144.10">
    <property type="entry name" value="Phosphatidic acid phosphatase type 2/haloperoxidase"/>
    <property type="match status" value="1"/>
</dbReference>
<name>A0A9P8QCI5_WICPI</name>
<keyword evidence="9" id="KW-1185">Reference proteome</keyword>
<dbReference type="GO" id="GO:0046839">
    <property type="term" value="P:phospholipid dephosphorylation"/>
    <property type="evidence" value="ECO:0007669"/>
    <property type="project" value="TreeGrafter"/>
</dbReference>
<protein>
    <recommendedName>
        <fullName evidence="7">Phosphatidic acid phosphatase type 2/haloperoxidase domain-containing protein</fullName>
    </recommendedName>
</protein>
<feature type="domain" description="Phosphatidic acid phosphatase type 2/haloperoxidase" evidence="7">
    <location>
        <begin position="107"/>
        <end position="249"/>
    </location>
</feature>
<dbReference type="SUPFAM" id="SSF48317">
    <property type="entry name" value="Acid phosphatase/Vanadium-dependent haloperoxidase"/>
    <property type="match status" value="1"/>
</dbReference>
<dbReference type="GO" id="GO:0006644">
    <property type="term" value="P:phospholipid metabolic process"/>
    <property type="evidence" value="ECO:0007669"/>
    <property type="project" value="InterPro"/>
</dbReference>
<evidence type="ECO:0000313" key="9">
    <source>
        <dbReference type="Proteomes" id="UP000774326"/>
    </source>
</evidence>
<gene>
    <name evidence="8" type="ORF">WICPIJ_002020</name>
</gene>
<feature type="transmembrane region" description="Helical" evidence="6">
    <location>
        <begin position="100"/>
        <end position="119"/>
    </location>
</feature>
<evidence type="ECO:0000256" key="3">
    <source>
        <dbReference type="ARBA" id="ARBA00022692"/>
    </source>
</evidence>
<dbReference type="GO" id="GO:0016020">
    <property type="term" value="C:membrane"/>
    <property type="evidence" value="ECO:0007669"/>
    <property type="project" value="UniProtKB-SubCell"/>
</dbReference>
<dbReference type="GO" id="GO:0008195">
    <property type="term" value="F:phosphatidate phosphatase activity"/>
    <property type="evidence" value="ECO:0007669"/>
    <property type="project" value="TreeGrafter"/>
</dbReference>
<feature type="transmembrane region" description="Helical" evidence="6">
    <location>
        <begin position="21"/>
        <end position="41"/>
    </location>
</feature>
<keyword evidence="3 6" id="KW-0812">Transmembrane</keyword>
<dbReference type="OrthoDB" id="10030083at2759"/>
<reference evidence="8" key="1">
    <citation type="journal article" date="2021" name="Open Biol.">
        <title>Shared evolutionary footprints suggest mitochondrial oxidative damage underlies multiple complex I losses in fungi.</title>
        <authorList>
            <person name="Schikora-Tamarit M.A."/>
            <person name="Marcet-Houben M."/>
            <person name="Nosek J."/>
            <person name="Gabaldon T."/>
        </authorList>
    </citation>
    <scope>NUCLEOTIDE SEQUENCE</scope>
    <source>
        <strain evidence="8">CBS2887</strain>
    </source>
</reference>
<comment type="subcellular location">
    <subcellularLocation>
        <location evidence="1">Membrane</location>
        <topology evidence="1">Multi-pass membrane protein</topology>
    </subcellularLocation>
</comment>
<comment type="similarity">
    <text evidence="2">Belongs to the PA-phosphatase related phosphoesterase family.</text>
</comment>
<sequence>MALNRISLGFERLSFFPLLKKWRVGDVLLIPVLFLINSYIATVNHPFERQFVINDITINHPFTEHERVPNQLNVMFCLFIPIAIMALLTCILGDRKHRAYLGYVSILGLCVTFFTNELITDILKNWIGRHRPDFIARCIPRDDAPRDVLVFAKDVCTQTKKSLLDDGFRTTPSGHSSAAFSSLGYLSLWLHGQFLANHPLTGSWRKLVAIIPIICASLIALSRTEDYRHHFVDVIIGGGLGFYIGHWTYRRNFPALDSPIAFKPYLDDSDVGQEEIAVLKADSGVELDNESPLLRQRNPHTVYNTGLADSSV</sequence>
<evidence type="ECO:0000256" key="6">
    <source>
        <dbReference type="SAM" id="Phobius"/>
    </source>
</evidence>
<proteinExistence type="inferred from homology"/>
<accession>A0A9P8QCI5</accession>
<dbReference type="PANTHER" id="PTHR10165:SF35">
    <property type="entry name" value="RE23632P"/>
    <property type="match status" value="1"/>
</dbReference>
<dbReference type="InterPro" id="IPR043216">
    <property type="entry name" value="PAP-like"/>
</dbReference>
<evidence type="ECO:0000256" key="4">
    <source>
        <dbReference type="ARBA" id="ARBA00022989"/>
    </source>
</evidence>
<evidence type="ECO:0000256" key="5">
    <source>
        <dbReference type="ARBA" id="ARBA00023136"/>
    </source>
</evidence>
<evidence type="ECO:0000256" key="2">
    <source>
        <dbReference type="ARBA" id="ARBA00008816"/>
    </source>
</evidence>
<keyword evidence="4 6" id="KW-1133">Transmembrane helix</keyword>
<evidence type="ECO:0000313" key="8">
    <source>
        <dbReference type="EMBL" id="KAH3686995.1"/>
    </source>
</evidence>
<dbReference type="AlphaFoldDB" id="A0A9P8QCI5"/>